<dbReference type="InterPro" id="IPR049199">
    <property type="entry name" value="DUF6866_N"/>
</dbReference>
<accession>A0A1M7Y9K4</accession>
<evidence type="ECO:0000313" key="4">
    <source>
        <dbReference type="Proteomes" id="UP000184603"/>
    </source>
</evidence>
<feature type="domain" description="DUF6866" evidence="2">
    <location>
        <begin position="165"/>
        <end position="353"/>
    </location>
</feature>
<name>A0A1M7Y9K4_9BACT</name>
<dbReference type="Pfam" id="PF21740">
    <property type="entry name" value="DUF6866_C"/>
    <property type="match status" value="1"/>
</dbReference>
<reference evidence="3 4" key="1">
    <citation type="submission" date="2016-12" db="EMBL/GenBank/DDBJ databases">
        <authorList>
            <person name="Song W.-J."/>
            <person name="Kurnit D.M."/>
        </authorList>
    </citation>
    <scope>NUCLEOTIDE SEQUENCE [LARGE SCALE GENOMIC DNA]</scope>
    <source>
        <strain evidence="3 4">DSM 18488</strain>
    </source>
</reference>
<dbReference type="EMBL" id="FRFE01000013">
    <property type="protein sequence ID" value="SHO49261.1"/>
    <property type="molecule type" value="Genomic_DNA"/>
</dbReference>
<evidence type="ECO:0000259" key="2">
    <source>
        <dbReference type="Pfam" id="PF21740"/>
    </source>
</evidence>
<evidence type="ECO:0000313" key="3">
    <source>
        <dbReference type="EMBL" id="SHO49261.1"/>
    </source>
</evidence>
<dbReference type="RefSeq" id="WP_073614052.1">
    <property type="nucleotide sequence ID" value="NZ_FRFE01000013.1"/>
</dbReference>
<dbReference type="STRING" id="1121416.SAMN02745220_02764"/>
<proteinExistence type="predicted"/>
<dbReference type="InterPro" id="IPR049200">
    <property type="entry name" value="DUF6866_C"/>
</dbReference>
<dbReference type="OrthoDB" id="9777679at2"/>
<sequence length="370" mass="42347">MTLSPLYTELIEDIQHNCNISDARDHGIYSMCTMVLKLRNLYKWEKGLQPWEEPESADLLDWIDAKEKFWATIANEPYRPLSAFGGTIAPLDLEEVNATLNGTLFYGAGYGRSMKAVFFLAEKREQRIVEGCPVTILGLEQAREMASPFAMVQEGQIIIRSQSLRYFFWDQVQEVRSSCRSSLRYALDDYGVLRDGVLDQNLFRDTLDRIVEEEMNLFVYHEVGEMLQSTLTSESLKTIIGHFPGSVLEFVGRAVKDILADIHPQGLLAYVIREERISSLAFYLAFMDGLRAKLFPEIQAAWQLFLVDRDWHHIEQARSSCWQKNQEIAEQIALAAERIGKDPDEKIVEHFNSEILVPLGLDTLLSKGQE</sequence>
<dbReference type="AlphaFoldDB" id="A0A1M7Y9K4"/>
<evidence type="ECO:0000259" key="1">
    <source>
        <dbReference type="Pfam" id="PF21739"/>
    </source>
</evidence>
<keyword evidence="4" id="KW-1185">Reference proteome</keyword>
<feature type="domain" description="DUF6866" evidence="1">
    <location>
        <begin position="9"/>
        <end position="160"/>
    </location>
</feature>
<gene>
    <name evidence="3" type="ORF">SAMN02745220_02764</name>
</gene>
<protein>
    <submittedName>
        <fullName evidence="3">Uncharacterized protein</fullName>
    </submittedName>
</protein>
<organism evidence="3 4">
    <name type="scientific">Desulfopila aestuarii DSM 18488</name>
    <dbReference type="NCBI Taxonomy" id="1121416"/>
    <lineage>
        <taxon>Bacteria</taxon>
        <taxon>Pseudomonadati</taxon>
        <taxon>Thermodesulfobacteriota</taxon>
        <taxon>Desulfobulbia</taxon>
        <taxon>Desulfobulbales</taxon>
        <taxon>Desulfocapsaceae</taxon>
        <taxon>Desulfopila</taxon>
    </lineage>
</organism>
<dbReference type="InterPro" id="IPR054640">
    <property type="entry name" value="Sfum_1244-like"/>
</dbReference>
<dbReference type="Proteomes" id="UP000184603">
    <property type="component" value="Unassembled WGS sequence"/>
</dbReference>
<dbReference type="NCBIfam" id="NF045620">
    <property type="entry name" value="Sfum_1244_fam"/>
    <property type="match status" value="1"/>
</dbReference>
<dbReference type="Pfam" id="PF21739">
    <property type="entry name" value="DUF6866_N"/>
    <property type="match status" value="1"/>
</dbReference>